<feature type="transmembrane region" description="Helical" evidence="1">
    <location>
        <begin position="6"/>
        <end position="32"/>
    </location>
</feature>
<dbReference type="InterPro" id="IPR024515">
    <property type="entry name" value="DUF3397"/>
</dbReference>
<feature type="transmembrane region" description="Helical" evidence="1">
    <location>
        <begin position="70"/>
        <end position="89"/>
    </location>
</feature>
<keyword evidence="3" id="KW-1185">Reference proteome</keyword>
<feature type="transmembrane region" description="Helical" evidence="1">
    <location>
        <begin position="44"/>
        <end position="64"/>
    </location>
</feature>
<evidence type="ECO:0008006" key="4">
    <source>
        <dbReference type="Google" id="ProtNLM"/>
    </source>
</evidence>
<protein>
    <recommendedName>
        <fullName evidence="4">DUF3397 domain-containing protein</fullName>
    </recommendedName>
</protein>
<dbReference type="Pfam" id="PF11877">
    <property type="entry name" value="DUF3397"/>
    <property type="match status" value="1"/>
</dbReference>
<keyword evidence="1" id="KW-0812">Transmembrane</keyword>
<dbReference type="STRING" id="930129.SAMN05216352_103275"/>
<keyword evidence="1" id="KW-1133">Transmembrane helix</keyword>
<proteinExistence type="predicted"/>
<reference evidence="2 3" key="1">
    <citation type="submission" date="2016-10" db="EMBL/GenBank/DDBJ databases">
        <authorList>
            <person name="de Groot N.N."/>
        </authorList>
    </citation>
    <scope>NUCLEOTIDE SEQUENCE [LARGE SCALE GENOMIC DNA]</scope>
    <source>
        <strain evidence="3">P4B,CCM 7963,CECT 7998,DSM 25260,IBRC-M 10614,KCTC 13821</strain>
    </source>
</reference>
<evidence type="ECO:0000313" key="3">
    <source>
        <dbReference type="Proteomes" id="UP000199017"/>
    </source>
</evidence>
<dbReference type="PIRSF" id="PIRSF030092">
    <property type="entry name" value="UCP030092"/>
    <property type="match status" value="1"/>
</dbReference>
<dbReference type="AlphaFoldDB" id="A0A1G8G8M5"/>
<evidence type="ECO:0000313" key="2">
    <source>
        <dbReference type="EMBL" id="SDH90752.1"/>
    </source>
</evidence>
<dbReference type="EMBL" id="FNDU01000003">
    <property type="protein sequence ID" value="SDH90752.1"/>
    <property type="molecule type" value="Genomic_DNA"/>
</dbReference>
<accession>A0A1G8G8M5</accession>
<keyword evidence="1" id="KW-0472">Membrane</keyword>
<evidence type="ECO:0000256" key="1">
    <source>
        <dbReference type="SAM" id="Phobius"/>
    </source>
</evidence>
<sequence>MCLILIDVMVFLFATMITLPFLAWYIVYIITVKWTKRKGKAIRLAADSSTILFIGSVHFLANAIWGESFFWIIIIIILLIAAIFTILHYRSREEVEFVKLMKGIWRFNFFLFFTAYFLLAFYGLTSYLFSAFLA</sequence>
<dbReference type="Proteomes" id="UP000199017">
    <property type="component" value="Unassembled WGS sequence"/>
</dbReference>
<dbReference type="InterPro" id="IPR016945">
    <property type="entry name" value="UCP030092"/>
</dbReference>
<feature type="transmembrane region" description="Helical" evidence="1">
    <location>
        <begin position="109"/>
        <end position="129"/>
    </location>
</feature>
<gene>
    <name evidence="2" type="ORF">SAMN05216352_103275</name>
</gene>
<name>A0A1G8G8M5_9BACI</name>
<organism evidence="2 3">
    <name type="scientific">Alteribacillus bidgolensis</name>
    <dbReference type="NCBI Taxonomy" id="930129"/>
    <lineage>
        <taxon>Bacteria</taxon>
        <taxon>Bacillati</taxon>
        <taxon>Bacillota</taxon>
        <taxon>Bacilli</taxon>
        <taxon>Bacillales</taxon>
        <taxon>Bacillaceae</taxon>
        <taxon>Alteribacillus</taxon>
    </lineage>
</organism>